<dbReference type="PROSITE" id="PS00141">
    <property type="entry name" value="ASP_PROTEASE"/>
    <property type="match status" value="1"/>
</dbReference>
<sequence length="284" mass="31856">MQKGRLTTKGRLMIHPETTMAINNNPSSDIMSPRGAVPKRNGSFEYGAPGYFKRDCPKLKNKDGGNGNAQGWVYAIGNAKKNGNASRNPDSNVITSTFLLNNRYASILFDTGTDRSFISTAFSSLIDIAPTPLENNLIPVELDSFDVIIDMDWLRRCHTVIVCDEKLGRIPYGNETLIFRGDESNNDRESRLTIILCSKAQEYMAKGCQIFLARISTKKEEDKLKGKQLKDIPIVQEKIFLGSCFPETCVVFFPRSKNRDSKIDLFPGMPRARRLKASYRLGTV</sequence>
<reference evidence="1" key="2">
    <citation type="submission" date="2022-01" db="EMBL/GenBank/DDBJ databases">
        <authorList>
            <person name="Yamashiro T."/>
            <person name="Shiraishi A."/>
            <person name="Satake H."/>
            <person name="Nakayama K."/>
        </authorList>
    </citation>
    <scope>NUCLEOTIDE SEQUENCE</scope>
</reference>
<keyword evidence="1" id="KW-0695">RNA-directed DNA polymerase</keyword>
<dbReference type="PANTHER" id="PTHR15503">
    <property type="entry name" value="LDOC1 RELATED"/>
    <property type="match status" value="1"/>
</dbReference>
<dbReference type="EMBL" id="BQNB010017234">
    <property type="protein sequence ID" value="GJT60830.1"/>
    <property type="molecule type" value="Genomic_DNA"/>
</dbReference>
<gene>
    <name evidence="1" type="ORF">Tco_1004363</name>
</gene>
<dbReference type="PANTHER" id="PTHR15503:SF45">
    <property type="entry name" value="RNA-DIRECTED DNA POLYMERASE HOMOLOG"/>
    <property type="match status" value="1"/>
</dbReference>
<protein>
    <submittedName>
        <fullName evidence="1">Reverse transcriptase domain-containing protein</fullName>
    </submittedName>
</protein>
<proteinExistence type="predicted"/>
<comment type="caution">
    <text evidence="1">The sequence shown here is derived from an EMBL/GenBank/DDBJ whole genome shotgun (WGS) entry which is preliminary data.</text>
</comment>
<name>A0ABQ5FC01_9ASTR</name>
<accession>A0ABQ5FC01</accession>
<keyword evidence="2" id="KW-1185">Reference proteome</keyword>
<keyword evidence="1" id="KW-0548">Nucleotidyltransferase</keyword>
<organism evidence="1 2">
    <name type="scientific">Tanacetum coccineum</name>
    <dbReference type="NCBI Taxonomy" id="301880"/>
    <lineage>
        <taxon>Eukaryota</taxon>
        <taxon>Viridiplantae</taxon>
        <taxon>Streptophyta</taxon>
        <taxon>Embryophyta</taxon>
        <taxon>Tracheophyta</taxon>
        <taxon>Spermatophyta</taxon>
        <taxon>Magnoliopsida</taxon>
        <taxon>eudicotyledons</taxon>
        <taxon>Gunneridae</taxon>
        <taxon>Pentapetalae</taxon>
        <taxon>asterids</taxon>
        <taxon>campanulids</taxon>
        <taxon>Asterales</taxon>
        <taxon>Asteraceae</taxon>
        <taxon>Asteroideae</taxon>
        <taxon>Anthemideae</taxon>
        <taxon>Anthemidinae</taxon>
        <taxon>Tanacetum</taxon>
    </lineage>
</organism>
<dbReference type="Proteomes" id="UP001151760">
    <property type="component" value="Unassembled WGS sequence"/>
</dbReference>
<dbReference type="Pfam" id="PF08284">
    <property type="entry name" value="RVP_2"/>
    <property type="match status" value="2"/>
</dbReference>
<dbReference type="InterPro" id="IPR032567">
    <property type="entry name" value="RTL1-rel"/>
</dbReference>
<evidence type="ECO:0000313" key="1">
    <source>
        <dbReference type="EMBL" id="GJT60830.1"/>
    </source>
</evidence>
<dbReference type="GO" id="GO:0003964">
    <property type="term" value="F:RNA-directed DNA polymerase activity"/>
    <property type="evidence" value="ECO:0007669"/>
    <property type="project" value="UniProtKB-KW"/>
</dbReference>
<dbReference type="InterPro" id="IPR001969">
    <property type="entry name" value="Aspartic_peptidase_AS"/>
</dbReference>
<evidence type="ECO:0000313" key="2">
    <source>
        <dbReference type="Proteomes" id="UP001151760"/>
    </source>
</evidence>
<keyword evidence="1" id="KW-0808">Transferase</keyword>
<reference evidence="1" key="1">
    <citation type="journal article" date="2022" name="Int. J. Mol. Sci.">
        <title>Draft Genome of Tanacetum Coccineum: Genomic Comparison of Closely Related Tanacetum-Family Plants.</title>
        <authorList>
            <person name="Yamashiro T."/>
            <person name="Shiraishi A."/>
            <person name="Nakayama K."/>
            <person name="Satake H."/>
        </authorList>
    </citation>
    <scope>NUCLEOTIDE SEQUENCE</scope>
</reference>